<reference evidence="2 3" key="1">
    <citation type="submission" date="2019-03" db="EMBL/GenBank/DDBJ databases">
        <title>Lake Tanganyika Metagenome-Assembled Genomes (MAGs).</title>
        <authorList>
            <person name="Tran P."/>
        </authorList>
    </citation>
    <scope>NUCLEOTIDE SEQUENCE [LARGE SCALE GENOMIC DNA]</scope>
    <source>
        <strain evidence="2">K_DeepCast_65m_m2_236</strain>
    </source>
</reference>
<sequence length="465" mass="52113">DLRWIIEATARPIEWVEQHFPEKADLVPLGLGEADERVRRRFLLGGTGVLGGGTDVTQDRSKDWVLVKEYWERPSNGYPMGRLIIEANGVILRMGDNPAPKGILPYIWIRDDIVPGVIWGQCDLDNMVPLQRIYNRCINKQVEHMVHTANAKALQHASNQIPDSQWATETEVVTWHGISPPQWMAPPPLGVDVDNLAMQTLANFDRVSSSYGPARGQYQGKVSGRAYLSLIEQDIQSKTPVIERISEALSMWARQLLMWIKDYATEPRLIRIYGRDKGTDVIEFQGADLNDNTDVRVDIDSMIPKSKAMALELLAALAPGEKWLAASDPDDRARVWRMLALEDDTKIIADKSLDERNARIENSKMLLGEAIEPATPHENQDTHVLVHNEMRKSDEYDSAPPMIRALIDAHIDSHLQIAMPQVGVSMPGGMEETMMEGPEQMPRGGPRGMPMPPQGPPQPAIQPFQ</sequence>
<organism evidence="2 3">
    <name type="scientific">Candidatus Tanganyikabacteria bacterium</name>
    <dbReference type="NCBI Taxonomy" id="2961651"/>
    <lineage>
        <taxon>Bacteria</taxon>
        <taxon>Bacillati</taxon>
        <taxon>Candidatus Sericytochromatia</taxon>
        <taxon>Candidatus Tanganyikabacteria</taxon>
    </lineage>
</organism>
<evidence type="ECO:0000313" key="3">
    <source>
        <dbReference type="Proteomes" id="UP000703893"/>
    </source>
</evidence>
<feature type="compositionally biased region" description="Pro residues" evidence="1">
    <location>
        <begin position="449"/>
        <end position="465"/>
    </location>
</feature>
<gene>
    <name evidence="2" type="ORF">FJZ00_03100</name>
</gene>
<dbReference type="Pfam" id="PF16510">
    <property type="entry name" value="P22_portal"/>
    <property type="match status" value="1"/>
</dbReference>
<comment type="caution">
    <text evidence="2">The sequence shown here is derived from an EMBL/GenBank/DDBJ whole genome shotgun (WGS) entry which is preliminary data.</text>
</comment>
<name>A0A938BMB4_9BACT</name>
<dbReference type="AlphaFoldDB" id="A0A938BMB4"/>
<evidence type="ECO:0000313" key="2">
    <source>
        <dbReference type="EMBL" id="MBM3274113.1"/>
    </source>
</evidence>
<evidence type="ECO:0000256" key="1">
    <source>
        <dbReference type="SAM" id="MobiDB-lite"/>
    </source>
</evidence>
<feature type="region of interest" description="Disordered" evidence="1">
    <location>
        <begin position="434"/>
        <end position="465"/>
    </location>
</feature>
<proteinExistence type="predicted"/>
<dbReference type="EMBL" id="VGJX01000125">
    <property type="protein sequence ID" value="MBM3274113.1"/>
    <property type="molecule type" value="Genomic_DNA"/>
</dbReference>
<accession>A0A938BMB4</accession>
<feature type="non-terminal residue" evidence="2">
    <location>
        <position position="1"/>
    </location>
</feature>
<dbReference type="Proteomes" id="UP000703893">
    <property type="component" value="Unassembled WGS sequence"/>
</dbReference>
<protein>
    <submittedName>
        <fullName evidence="2">Uncharacterized protein</fullName>
    </submittedName>
</protein>
<feature type="compositionally biased region" description="Low complexity" evidence="1">
    <location>
        <begin position="434"/>
        <end position="444"/>
    </location>
</feature>
<dbReference type="InterPro" id="IPR032427">
    <property type="entry name" value="P22_portal"/>
</dbReference>